<reference evidence="1 2" key="1">
    <citation type="journal article" date="2013" name="Nat. Genet.">
        <title>The genome of the hydatid tapeworm Echinococcus granulosus.</title>
        <authorList>
            <person name="Zheng H."/>
            <person name="Zhang W."/>
            <person name="Zhang L."/>
            <person name="Zhang Z."/>
            <person name="Li J."/>
            <person name="Lu G."/>
            <person name="Zhu Y."/>
            <person name="Wang Y."/>
            <person name="Huang Y."/>
            <person name="Liu J."/>
            <person name="Kang H."/>
            <person name="Chen J."/>
            <person name="Wang L."/>
            <person name="Chen A."/>
            <person name="Yu S."/>
            <person name="Gao Z."/>
            <person name="Jin L."/>
            <person name="Gu W."/>
            <person name="Wang Z."/>
            <person name="Zhao L."/>
            <person name="Shi B."/>
            <person name="Wen H."/>
            <person name="Lin R."/>
            <person name="Jones M.K."/>
            <person name="Brejova B."/>
            <person name="Vinar T."/>
            <person name="Zhao G."/>
            <person name="McManus D.P."/>
            <person name="Chen Z."/>
            <person name="Zhou Y."/>
            <person name="Wang S."/>
        </authorList>
    </citation>
    <scope>NUCLEOTIDE SEQUENCE [LARGE SCALE GENOMIC DNA]</scope>
</reference>
<dbReference type="AlphaFoldDB" id="W6UFG9"/>
<evidence type="ECO:0000313" key="2">
    <source>
        <dbReference type="Proteomes" id="UP000019149"/>
    </source>
</evidence>
<dbReference type="EMBL" id="APAU02000100">
    <property type="protein sequence ID" value="EUB56887.1"/>
    <property type="molecule type" value="Genomic_DNA"/>
</dbReference>
<dbReference type="Proteomes" id="UP000019149">
    <property type="component" value="Unassembled WGS sequence"/>
</dbReference>
<dbReference type="CTD" id="36343954"/>
<protein>
    <submittedName>
        <fullName evidence="1">Uncharacterized protein</fullName>
    </submittedName>
</protein>
<evidence type="ECO:0000313" key="1">
    <source>
        <dbReference type="EMBL" id="EUB56887.1"/>
    </source>
</evidence>
<dbReference type="KEGG" id="egl:EGR_08239"/>
<proteinExistence type="predicted"/>
<dbReference type="RefSeq" id="XP_024348083.1">
    <property type="nucleotide sequence ID" value="XM_024497488.1"/>
</dbReference>
<dbReference type="GeneID" id="36343954"/>
<gene>
    <name evidence="1" type="ORF">EGR_08239</name>
</gene>
<name>W6UFG9_ECHGR</name>
<organism evidence="1 2">
    <name type="scientific">Echinococcus granulosus</name>
    <name type="common">Hydatid tapeworm</name>
    <dbReference type="NCBI Taxonomy" id="6210"/>
    <lineage>
        <taxon>Eukaryota</taxon>
        <taxon>Metazoa</taxon>
        <taxon>Spiralia</taxon>
        <taxon>Lophotrochozoa</taxon>
        <taxon>Platyhelminthes</taxon>
        <taxon>Cestoda</taxon>
        <taxon>Eucestoda</taxon>
        <taxon>Cyclophyllidea</taxon>
        <taxon>Taeniidae</taxon>
        <taxon>Echinococcus</taxon>
        <taxon>Echinococcus granulosus group</taxon>
    </lineage>
</organism>
<keyword evidence="2" id="KW-1185">Reference proteome</keyword>
<accession>W6UFG9</accession>
<sequence>MSKIVLKKRHNVMDSNTGLCRLFTRFSERLNRLHERKQSLAIALNIITISPHQPSILIDAALCLTLSSSSSLSFYFGIILFSDIFDNFDSPLCIRAFTALSVVERLPDPDLLIDKKSAVQQMNPSGRWIKLHHFNKSEDVDYIKSGEALADGS</sequence>
<comment type="caution">
    <text evidence="1">The sequence shown here is derived from an EMBL/GenBank/DDBJ whole genome shotgun (WGS) entry which is preliminary data.</text>
</comment>